<feature type="transmembrane region" description="Helical" evidence="9">
    <location>
        <begin position="60"/>
        <end position="79"/>
    </location>
</feature>
<dbReference type="OrthoDB" id="2544694at2759"/>
<feature type="transmembrane region" description="Helical" evidence="9">
    <location>
        <begin position="271"/>
        <end position="292"/>
    </location>
</feature>
<dbReference type="GO" id="GO:0005351">
    <property type="term" value="F:carbohydrate:proton symporter activity"/>
    <property type="evidence" value="ECO:0007669"/>
    <property type="project" value="TreeGrafter"/>
</dbReference>
<feature type="transmembrane region" description="Helical" evidence="9">
    <location>
        <begin position="337"/>
        <end position="355"/>
    </location>
</feature>
<keyword evidence="5 9" id="KW-1133">Transmembrane helix</keyword>
<dbReference type="Proteomes" id="UP000245768">
    <property type="component" value="Unassembled WGS sequence"/>
</dbReference>
<reference evidence="11 12" key="1">
    <citation type="journal article" date="2018" name="Mol. Biol. Evol.">
        <title>Broad Genomic Sampling Reveals a Smut Pathogenic Ancestry of the Fungal Clade Ustilaginomycotina.</title>
        <authorList>
            <person name="Kijpornyongpan T."/>
            <person name="Mondo S.J."/>
            <person name="Barry K."/>
            <person name="Sandor L."/>
            <person name="Lee J."/>
            <person name="Lipzen A."/>
            <person name="Pangilinan J."/>
            <person name="LaButti K."/>
            <person name="Hainaut M."/>
            <person name="Henrissat B."/>
            <person name="Grigoriev I.V."/>
            <person name="Spatafora J.W."/>
            <person name="Aime M.C."/>
        </authorList>
    </citation>
    <scope>NUCLEOTIDE SEQUENCE [LARGE SCALE GENOMIC DNA]</scope>
    <source>
        <strain evidence="11 12">MCA 4198</strain>
    </source>
</reference>
<evidence type="ECO:0000256" key="6">
    <source>
        <dbReference type="ARBA" id="ARBA00023136"/>
    </source>
</evidence>
<keyword evidence="3 8" id="KW-0813">Transport</keyword>
<dbReference type="InterPro" id="IPR050360">
    <property type="entry name" value="MFS_Sugar_Transporters"/>
</dbReference>
<dbReference type="STRING" id="215250.A0A316YSQ5"/>
<feature type="transmembrane region" description="Helical" evidence="9">
    <location>
        <begin position="145"/>
        <end position="166"/>
    </location>
</feature>
<dbReference type="InterPro" id="IPR020846">
    <property type="entry name" value="MFS_dom"/>
</dbReference>
<dbReference type="PRINTS" id="PR00171">
    <property type="entry name" value="SUGRTRNSPORT"/>
</dbReference>
<dbReference type="InterPro" id="IPR003663">
    <property type="entry name" value="Sugar/inositol_transpt"/>
</dbReference>
<evidence type="ECO:0000256" key="1">
    <source>
        <dbReference type="ARBA" id="ARBA00004141"/>
    </source>
</evidence>
<dbReference type="InterPro" id="IPR005829">
    <property type="entry name" value="Sugar_transporter_CS"/>
</dbReference>
<feature type="transmembrane region" description="Helical" evidence="9">
    <location>
        <begin position="116"/>
        <end position="138"/>
    </location>
</feature>
<dbReference type="PANTHER" id="PTHR48022">
    <property type="entry name" value="PLASTIDIC GLUCOSE TRANSPORTER 4"/>
    <property type="match status" value="1"/>
</dbReference>
<accession>A0A316YSQ5</accession>
<feature type="transmembrane region" description="Helical" evidence="9">
    <location>
        <begin position="12"/>
        <end position="34"/>
    </location>
</feature>
<keyword evidence="12" id="KW-1185">Reference proteome</keyword>
<name>A0A316YSQ5_9BASI</name>
<comment type="subcellular location">
    <subcellularLocation>
        <location evidence="1">Membrane</location>
        <topology evidence="1">Multi-pass membrane protein</topology>
    </subcellularLocation>
</comment>
<keyword evidence="6 9" id="KW-0472">Membrane</keyword>
<dbReference type="Gene3D" id="1.20.1250.20">
    <property type="entry name" value="MFS general substrate transporter like domains"/>
    <property type="match status" value="1"/>
</dbReference>
<feature type="transmembrane region" description="Helical" evidence="9">
    <location>
        <begin position="178"/>
        <end position="200"/>
    </location>
</feature>
<evidence type="ECO:0000256" key="9">
    <source>
        <dbReference type="SAM" id="Phobius"/>
    </source>
</evidence>
<gene>
    <name evidence="11" type="ORF">FA10DRAFT_293353</name>
</gene>
<evidence type="ECO:0000313" key="11">
    <source>
        <dbReference type="EMBL" id="PWN92580.1"/>
    </source>
</evidence>
<dbReference type="GO" id="GO:0016020">
    <property type="term" value="C:membrane"/>
    <property type="evidence" value="ECO:0007669"/>
    <property type="project" value="UniProtKB-SubCell"/>
</dbReference>
<evidence type="ECO:0000259" key="10">
    <source>
        <dbReference type="PROSITE" id="PS50850"/>
    </source>
</evidence>
<dbReference type="NCBIfam" id="TIGR00879">
    <property type="entry name" value="SP"/>
    <property type="match status" value="1"/>
</dbReference>
<dbReference type="Pfam" id="PF00083">
    <property type="entry name" value="Sugar_tr"/>
    <property type="match status" value="1"/>
</dbReference>
<comment type="similarity">
    <text evidence="2 8">Belongs to the major facilitator superfamily. Sugar transporter (TC 2.A.1.1) family.</text>
</comment>
<evidence type="ECO:0000256" key="2">
    <source>
        <dbReference type="ARBA" id="ARBA00010992"/>
    </source>
</evidence>
<evidence type="ECO:0000256" key="8">
    <source>
        <dbReference type="RuleBase" id="RU003346"/>
    </source>
</evidence>
<feature type="transmembrane region" description="Helical" evidence="9">
    <location>
        <begin position="91"/>
        <end position="110"/>
    </location>
</feature>
<dbReference type="EMBL" id="KZ819635">
    <property type="protein sequence ID" value="PWN92580.1"/>
    <property type="molecule type" value="Genomic_DNA"/>
</dbReference>
<dbReference type="SUPFAM" id="SSF103473">
    <property type="entry name" value="MFS general substrate transporter"/>
    <property type="match status" value="1"/>
</dbReference>
<evidence type="ECO:0000313" key="12">
    <source>
        <dbReference type="Proteomes" id="UP000245768"/>
    </source>
</evidence>
<dbReference type="PROSITE" id="PS50850">
    <property type="entry name" value="MFS"/>
    <property type="match status" value="1"/>
</dbReference>
<comment type="catalytic activity">
    <reaction evidence="7">
        <text>myo-inositol(out) + H(+)(out) = myo-inositol(in) + H(+)(in)</text>
        <dbReference type="Rhea" id="RHEA:60364"/>
        <dbReference type="ChEBI" id="CHEBI:15378"/>
        <dbReference type="ChEBI" id="CHEBI:17268"/>
    </reaction>
</comment>
<feature type="transmembrane region" description="Helical" evidence="9">
    <location>
        <begin position="312"/>
        <end position="330"/>
    </location>
</feature>
<evidence type="ECO:0000256" key="5">
    <source>
        <dbReference type="ARBA" id="ARBA00022989"/>
    </source>
</evidence>
<dbReference type="PANTHER" id="PTHR48022:SF28">
    <property type="entry name" value="MAJOR FACILITATOR SUPERFAMILY (MFS) PROFILE DOMAIN-CONTAINING PROTEIN-RELATED"/>
    <property type="match status" value="1"/>
</dbReference>
<dbReference type="InterPro" id="IPR005828">
    <property type="entry name" value="MFS_sugar_transport-like"/>
</dbReference>
<evidence type="ECO:0000256" key="7">
    <source>
        <dbReference type="ARBA" id="ARBA00049119"/>
    </source>
</evidence>
<protein>
    <submittedName>
        <fullName evidence="11">General substrate transporter</fullName>
    </submittedName>
</protein>
<dbReference type="AlphaFoldDB" id="A0A316YSQ5"/>
<evidence type="ECO:0000256" key="3">
    <source>
        <dbReference type="ARBA" id="ARBA00022448"/>
    </source>
</evidence>
<keyword evidence="4 9" id="KW-0812">Transmembrane</keyword>
<dbReference type="GeneID" id="37046335"/>
<feature type="domain" description="Major facilitator superfamily (MFS) profile" evidence="10">
    <location>
        <begin position="21"/>
        <end position="460"/>
    </location>
</feature>
<dbReference type="FunFam" id="1.20.1250.20:FF:000134">
    <property type="entry name" value="MFS sugar transporter protein"/>
    <property type="match status" value="1"/>
</dbReference>
<feature type="transmembrane region" description="Helical" evidence="9">
    <location>
        <begin position="437"/>
        <end position="456"/>
    </location>
</feature>
<organism evidence="11 12">
    <name type="scientific">Acaromyces ingoldii</name>
    <dbReference type="NCBI Taxonomy" id="215250"/>
    <lineage>
        <taxon>Eukaryota</taxon>
        <taxon>Fungi</taxon>
        <taxon>Dikarya</taxon>
        <taxon>Basidiomycota</taxon>
        <taxon>Ustilaginomycotina</taxon>
        <taxon>Exobasidiomycetes</taxon>
        <taxon>Exobasidiales</taxon>
        <taxon>Cryptobasidiaceae</taxon>
        <taxon>Acaromyces</taxon>
    </lineage>
</organism>
<proteinExistence type="inferred from homology"/>
<feature type="transmembrane region" description="Helical" evidence="9">
    <location>
        <begin position="367"/>
        <end position="389"/>
    </location>
</feature>
<sequence>MEPPPHKYAKGLRGNALLAVVVTFCSLGFLLFGYDQGVMGGLVINPLFLGLDARLQDPDILGITVATFLLGGLAGSILASTLSNKIGRKPIVLSASVLTIIGGAVQSAAVNLGMLISFRIILGIGVGLMTSLCPALLLEFCPTRIRGMVSSIELILCATGLVLSFWVDYGAASYTSSFSWRFPLALQVAFPLLMIPFGLLMPESPRYLAANHDDAGALAVLHRIYPNDPSEAERVMTQLQEAIRLEHEVSRSSGYWTAFQNNKQRFRYRTLLALGVQFCQQSSGINVVTYYGTYVFSTSLGLEPKAALLMNGWNGILAVGSTTVSVLTGLVDSVGRIRLMMIGAAMMGISMAILAGTTGPQHAGDKMYGAAGTAFIFIFLSFFSSCWLAPSWIYPSEIAPLAIRGQVASMGSGVNLLSNFAVVQITPKAIQNISNRYFIVFAVFNAVTVFALYFLYPETSRLTLEEIDLL</sequence>
<dbReference type="RefSeq" id="XP_025379778.1">
    <property type="nucleotide sequence ID" value="XM_025524419.1"/>
</dbReference>
<dbReference type="InParanoid" id="A0A316YSQ5"/>
<evidence type="ECO:0000256" key="4">
    <source>
        <dbReference type="ARBA" id="ARBA00022692"/>
    </source>
</evidence>
<dbReference type="PROSITE" id="PS00217">
    <property type="entry name" value="SUGAR_TRANSPORT_2"/>
    <property type="match status" value="1"/>
</dbReference>
<dbReference type="InterPro" id="IPR036259">
    <property type="entry name" value="MFS_trans_sf"/>
</dbReference>